<dbReference type="Gene3D" id="3.30.420.10">
    <property type="entry name" value="Ribonuclease H-like superfamily/Ribonuclease H"/>
    <property type="match status" value="1"/>
</dbReference>
<protein>
    <recommendedName>
        <fullName evidence="2">Integrase catalytic domain-containing protein</fullName>
    </recommendedName>
</protein>
<dbReference type="SUPFAM" id="SSF53098">
    <property type="entry name" value="Ribonuclease H-like"/>
    <property type="match status" value="1"/>
</dbReference>
<dbReference type="InterPro" id="IPR001584">
    <property type="entry name" value="Integrase_cat-core"/>
</dbReference>
<evidence type="ECO:0000259" key="2">
    <source>
        <dbReference type="PROSITE" id="PS50994"/>
    </source>
</evidence>
<proteinExistence type="predicted"/>
<sequence length="404" mass="45939">MTDTQNPPPATTVVNSTGASVTNTVANHAERLDKFNGKNFKRWQQKMFFYLTTLGLARFLKETVPHVKPPTEDPLYNVYCKTTTAKELWESLERKYKTEDAGAKKFMAAHFLDYKMVDSKNVISQVQDLQVLIHDIQAEGMTLSETFQVAAIIEKLPPSWVDFKNYLKHKQKEMSVEDLVVCLRIEEDNRSNPKRKDKDKKKNDKKSKGKSEYLAPKARIANMVNDDVDMIVMVSDVCAIISKEHLVGTNHGGWWIDTEATRHVCADKSMFHFFRAVDNGQKLYTGNSATADIKGEGDVILKMTSEKELKLTNAYEAIDKFVLYKTKVENKLGKKIKVVRSDRGGEYVSPLAELCEKHGIRHYFTAPYSPQQNGIAERKNHTLKEMVTAMLISSGMSQDMWGKP</sequence>
<dbReference type="Pfam" id="PF22936">
    <property type="entry name" value="Pol_BBD"/>
    <property type="match status" value="1"/>
</dbReference>
<feature type="domain" description="Integrase catalytic" evidence="2">
    <location>
        <begin position="268"/>
        <end position="404"/>
    </location>
</feature>
<organism evidence="3">
    <name type="scientific">Tanacetum cinerariifolium</name>
    <name type="common">Dalmatian daisy</name>
    <name type="synonym">Chrysanthemum cinerariifolium</name>
    <dbReference type="NCBI Taxonomy" id="118510"/>
    <lineage>
        <taxon>Eukaryota</taxon>
        <taxon>Viridiplantae</taxon>
        <taxon>Streptophyta</taxon>
        <taxon>Embryophyta</taxon>
        <taxon>Tracheophyta</taxon>
        <taxon>Spermatophyta</taxon>
        <taxon>Magnoliopsida</taxon>
        <taxon>eudicotyledons</taxon>
        <taxon>Gunneridae</taxon>
        <taxon>Pentapetalae</taxon>
        <taxon>asterids</taxon>
        <taxon>campanulids</taxon>
        <taxon>Asterales</taxon>
        <taxon>Asteraceae</taxon>
        <taxon>Asteroideae</taxon>
        <taxon>Anthemideae</taxon>
        <taxon>Anthemidinae</taxon>
        <taxon>Tanacetum</taxon>
    </lineage>
</organism>
<dbReference type="GO" id="GO:0015074">
    <property type="term" value="P:DNA integration"/>
    <property type="evidence" value="ECO:0007669"/>
    <property type="project" value="InterPro"/>
</dbReference>
<dbReference type="InterPro" id="IPR036397">
    <property type="entry name" value="RNaseH_sf"/>
</dbReference>
<dbReference type="InterPro" id="IPR054722">
    <property type="entry name" value="PolX-like_BBD"/>
</dbReference>
<feature type="region of interest" description="Disordered" evidence="1">
    <location>
        <begin position="190"/>
        <end position="211"/>
    </location>
</feature>
<accession>A0A699ICS6</accession>
<gene>
    <name evidence="3" type="ORF">Tci_520471</name>
</gene>
<evidence type="ECO:0000256" key="1">
    <source>
        <dbReference type="SAM" id="MobiDB-lite"/>
    </source>
</evidence>
<dbReference type="PANTHER" id="PTHR47592">
    <property type="entry name" value="PBF68 PROTEIN"/>
    <property type="match status" value="1"/>
</dbReference>
<feature type="compositionally biased region" description="Basic and acidic residues" evidence="1">
    <location>
        <begin position="190"/>
        <end position="202"/>
    </location>
</feature>
<dbReference type="PANTHER" id="PTHR47592:SF27">
    <property type="entry name" value="OS08G0421700 PROTEIN"/>
    <property type="match status" value="1"/>
</dbReference>
<evidence type="ECO:0000313" key="3">
    <source>
        <dbReference type="EMBL" id="GEZ48498.1"/>
    </source>
</evidence>
<dbReference type="AlphaFoldDB" id="A0A699ICS6"/>
<reference evidence="3" key="1">
    <citation type="journal article" date="2019" name="Sci. Rep.">
        <title>Draft genome of Tanacetum cinerariifolium, the natural source of mosquito coil.</title>
        <authorList>
            <person name="Yamashiro T."/>
            <person name="Shiraishi A."/>
            <person name="Satake H."/>
            <person name="Nakayama K."/>
        </authorList>
    </citation>
    <scope>NUCLEOTIDE SEQUENCE</scope>
</reference>
<name>A0A699ICS6_TANCI</name>
<comment type="caution">
    <text evidence="3">The sequence shown here is derived from an EMBL/GenBank/DDBJ whole genome shotgun (WGS) entry which is preliminary data.</text>
</comment>
<dbReference type="InterPro" id="IPR012337">
    <property type="entry name" value="RNaseH-like_sf"/>
</dbReference>
<dbReference type="PROSITE" id="PS50994">
    <property type="entry name" value="INTEGRASE"/>
    <property type="match status" value="1"/>
</dbReference>
<dbReference type="GO" id="GO:0003676">
    <property type="term" value="F:nucleic acid binding"/>
    <property type="evidence" value="ECO:0007669"/>
    <property type="project" value="InterPro"/>
</dbReference>
<dbReference type="EMBL" id="BKCJ010284595">
    <property type="protein sequence ID" value="GEZ48498.1"/>
    <property type="molecule type" value="Genomic_DNA"/>
</dbReference>
<dbReference type="Pfam" id="PF14223">
    <property type="entry name" value="Retrotran_gag_2"/>
    <property type="match status" value="1"/>
</dbReference>